<protein>
    <recommendedName>
        <fullName evidence="1">Flagellar Assembly Protein A N-terminal region domain-containing protein</fullName>
    </recommendedName>
</protein>
<accession>A0A1G9YHE7</accession>
<dbReference type="PANTHER" id="PTHR38032:SF1">
    <property type="entry name" value="RNA-BINDING PROTEIN KHPB N-TERMINAL DOMAIN-CONTAINING PROTEIN"/>
    <property type="match status" value="1"/>
</dbReference>
<dbReference type="InterPro" id="IPR046866">
    <property type="entry name" value="FapA_N"/>
</dbReference>
<evidence type="ECO:0000313" key="3">
    <source>
        <dbReference type="Proteomes" id="UP000214880"/>
    </source>
</evidence>
<gene>
    <name evidence="2" type="ORF">SAMN04488502_111102</name>
</gene>
<name>A0A1G9YHE7_9FIRM</name>
<dbReference type="RefSeq" id="WP_092074683.1">
    <property type="nucleotide sequence ID" value="NZ_FNHB01000011.1"/>
</dbReference>
<dbReference type="AlphaFoldDB" id="A0A1G9YHE7"/>
<dbReference type="OrthoDB" id="9816426at2"/>
<dbReference type="InterPro" id="IPR005646">
    <property type="entry name" value="FapA"/>
</dbReference>
<reference evidence="2 3" key="1">
    <citation type="submission" date="2016-10" db="EMBL/GenBank/DDBJ databases">
        <authorList>
            <person name="de Groot N.N."/>
        </authorList>
    </citation>
    <scope>NUCLEOTIDE SEQUENCE [LARGE SCALE GENOMIC DNA]</scope>
    <source>
        <strain evidence="2 3">DSM 1736</strain>
    </source>
</reference>
<dbReference type="STRING" id="146817.SAMN04488502_111102"/>
<keyword evidence="3" id="KW-1185">Reference proteome</keyword>
<proteinExistence type="predicted"/>
<dbReference type="EMBL" id="FNHB01000011">
    <property type="protein sequence ID" value="SDN08352.1"/>
    <property type="molecule type" value="Genomic_DNA"/>
</dbReference>
<dbReference type="Pfam" id="PF20250">
    <property type="entry name" value="FapA_N"/>
    <property type="match status" value="1"/>
</dbReference>
<evidence type="ECO:0000313" key="2">
    <source>
        <dbReference type="EMBL" id="SDN08352.1"/>
    </source>
</evidence>
<feature type="domain" description="Flagellar Assembly Protein A N-terminal region" evidence="1">
    <location>
        <begin position="152"/>
        <end position="306"/>
    </location>
</feature>
<organism evidence="2 3">
    <name type="scientific">Dendrosporobacter quercicolus</name>
    <dbReference type="NCBI Taxonomy" id="146817"/>
    <lineage>
        <taxon>Bacteria</taxon>
        <taxon>Bacillati</taxon>
        <taxon>Bacillota</taxon>
        <taxon>Negativicutes</taxon>
        <taxon>Selenomonadales</taxon>
        <taxon>Sporomusaceae</taxon>
        <taxon>Dendrosporobacter</taxon>
    </lineage>
</organism>
<sequence length="335" mass="36449">MNKAPQDGRYQLTANDDGVYLSVWPPVNGGEPVKRPAIVQELTERGYGEFDGRFISRIIRDALGTAVKVIHWRPRSDGRYQITANDRGIYLSVWPPAGGGVSVARAAVMKELTERNYNGFNEWFLALIIREAAGVPVLIVNSQPLAPVRPSIRVKVRLDRMEARLSVSIPEGSAPVTMLELLNALQAAGVVSGIDRKALEKLTHTKRLASNIVCARGQQPRHGQPAVLRYAIEPVKNTAAGGGDKRPRVEPGQLLVEKIPATPGVPGRDVFGFSLPAQAGKDLRLPAGRYVVSLDNRLYAVIAGELGYCSDQRVDILPTASQARAVCRNAVTRLK</sequence>
<evidence type="ECO:0000259" key="1">
    <source>
        <dbReference type="Pfam" id="PF20250"/>
    </source>
</evidence>
<dbReference type="Proteomes" id="UP000214880">
    <property type="component" value="Unassembled WGS sequence"/>
</dbReference>
<dbReference type="PANTHER" id="PTHR38032">
    <property type="entry name" value="POLYMERASE-RELATED"/>
    <property type="match status" value="1"/>
</dbReference>